<reference evidence="2" key="1">
    <citation type="submission" date="2025-08" db="UniProtKB">
        <authorList>
            <consortium name="RefSeq"/>
        </authorList>
    </citation>
    <scope>IDENTIFICATION</scope>
</reference>
<organism evidence="1 2">
    <name type="scientific">Castor canadensis</name>
    <name type="common">American beaver</name>
    <dbReference type="NCBI Taxonomy" id="51338"/>
    <lineage>
        <taxon>Eukaryota</taxon>
        <taxon>Metazoa</taxon>
        <taxon>Chordata</taxon>
        <taxon>Craniata</taxon>
        <taxon>Vertebrata</taxon>
        <taxon>Euteleostomi</taxon>
        <taxon>Mammalia</taxon>
        <taxon>Eutheria</taxon>
        <taxon>Euarchontoglires</taxon>
        <taxon>Glires</taxon>
        <taxon>Rodentia</taxon>
        <taxon>Castorimorpha</taxon>
        <taxon>Castoridae</taxon>
        <taxon>Castor</taxon>
    </lineage>
</organism>
<proteinExistence type="predicted"/>
<dbReference type="Proteomes" id="UP001732720">
    <property type="component" value="Chromosome 7"/>
</dbReference>
<evidence type="ECO:0000313" key="2">
    <source>
        <dbReference type="RefSeq" id="XP_073934976.1"/>
    </source>
</evidence>
<keyword evidence="1" id="KW-1185">Reference proteome</keyword>
<dbReference type="RefSeq" id="XP_073934976.1">
    <property type="nucleotide sequence ID" value="XM_074078875.1"/>
</dbReference>
<evidence type="ECO:0000313" key="1">
    <source>
        <dbReference type="Proteomes" id="UP001732720"/>
    </source>
</evidence>
<protein>
    <submittedName>
        <fullName evidence="2">Uncharacterized protein</fullName>
    </submittedName>
</protein>
<sequence>MPVLEAGSLQWRGALVPHAPAPAPAPCPPSRARALDKFRPQTELVSVQPPPLGETRANPSSLPGGLGLRVDSGKLSRPGDGHTMDGLPLSKRTKESRSECRRGQSGQVRRREKTFPGPSPHPHATGARLPEELAFPSPAETSTARDGQNKNKHFPFPGRGATPTRRAAASRGRPALSSPPPLIVSPDPRPAHGQEQWPRRCPGQRRPAPTFQIW</sequence>
<accession>A0AC58MZY6</accession>
<name>A0AC58MZY6_CASCN</name>
<gene>
    <name evidence="2" type="primary">LOC141424791</name>
</gene>